<reference evidence="2 3" key="1">
    <citation type="submission" date="2019-10" db="EMBL/GenBank/DDBJ databases">
        <title>Nocardia macrotermitis sp. nov. and Nocardia aurantia sp. nov., isolated from the gut of fungus growing-termite Macrotermes natalensis.</title>
        <authorList>
            <person name="Benndorf R."/>
            <person name="Schwitalla J."/>
            <person name="Martin K."/>
            <person name="De Beer W."/>
            <person name="Kaster A.-K."/>
            <person name="Vollmers J."/>
            <person name="Poulsen M."/>
            <person name="Beemelmanns C."/>
        </authorList>
    </citation>
    <scope>NUCLEOTIDE SEQUENCE [LARGE SCALE GENOMIC DNA]</scope>
    <source>
        <strain evidence="2 3">RB56</strain>
    </source>
</reference>
<organism evidence="2 3">
    <name type="scientific">Nocardia aurantia</name>
    <dbReference type="NCBI Taxonomy" id="2585199"/>
    <lineage>
        <taxon>Bacteria</taxon>
        <taxon>Bacillati</taxon>
        <taxon>Actinomycetota</taxon>
        <taxon>Actinomycetes</taxon>
        <taxon>Mycobacteriales</taxon>
        <taxon>Nocardiaceae</taxon>
        <taxon>Nocardia</taxon>
    </lineage>
</organism>
<dbReference type="PANTHER" id="PTHR43162:SF1">
    <property type="entry name" value="PRESTALK A DIFFERENTIATION PROTEIN A"/>
    <property type="match status" value="1"/>
</dbReference>
<protein>
    <submittedName>
        <fullName evidence="2">NAD(P)H azoreductase</fullName>
        <ecNumber evidence="2">1.7.-.-</ecNumber>
    </submittedName>
</protein>
<dbReference type="Pfam" id="PF13460">
    <property type="entry name" value="NAD_binding_10"/>
    <property type="match status" value="1"/>
</dbReference>
<name>A0A7K0DTF2_9NOCA</name>
<dbReference type="Proteomes" id="UP000431401">
    <property type="component" value="Unassembled WGS sequence"/>
</dbReference>
<evidence type="ECO:0000313" key="2">
    <source>
        <dbReference type="EMBL" id="MQY29049.1"/>
    </source>
</evidence>
<evidence type="ECO:0000259" key="1">
    <source>
        <dbReference type="Pfam" id="PF13460"/>
    </source>
</evidence>
<gene>
    <name evidence="2" type="primary">azoB_9</name>
    <name evidence="2" type="ORF">NRB56_46380</name>
</gene>
<dbReference type="SUPFAM" id="SSF51735">
    <property type="entry name" value="NAD(P)-binding Rossmann-fold domains"/>
    <property type="match status" value="1"/>
</dbReference>
<proteinExistence type="predicted"/>
<dbReference type="InterPro" id="IPR036291">
    <property type="entry name" value="NAD(P)-bd_dom_sf"/>
</dbReference>
<dbReference type="InterPro" id="IPR051604">
    <property type="entry name" value="Ergot_Alk_Oxidoreductase"/>
</dbReference>
<dbReference type="AlphaFoldDB" id="A0A7K0DTF2"/>
<keyword evidence="3" id="KW-1185">Reference proteome</keyword>
<dbReference type="OrthoDB" id="3510772at2"/>
<dbReference type="PANTHER" id="PTHR43162">
    <property type="match status" value="1"/>
</dbReference>
<sequence length="285" mass="29726">MILVTGATGTIGSELVRQLAERGERVRALTRNPGTATFPDGVEVVGGDYADRDTLAAAMAGAEAAFLVGVFGPHANADTDLVEAARAAGVRRAVKLSAIGTGDPELGWIGTWHHTGEQALRDSGLTWTILRPSAFATNSLAWADEIRRGEPVPSRTGEGAQGVIDPRDVAAVAVRALVSDAHAGQVHTLTGPAALSEYDQAAVLGAALGREVKVVDLSDTEIRARMSAAGMPSGYIDGVQQGTAFIRAGRNATVTDDVREILGRPPRTYAEWVADHLDAFTAPAD</sequence>
<dbReference type="EC" id="1.7.-.-" evidence="2"/>
<dbReference type="GO" id="GO:0016491">
    <property type="term" value="F:oxidoreductase activity"/>
    <property type="evidence" value="ECO:0007669"/>
    <property type="project" value="UniProtKB-KW"/>
</dbReference>
<feature type="domain" description="NAD(P)-binding" evidence="1">
    <location>
        <begin position="6"/>
        <end position="177"/>
    </location>
</feature>
<comment type="caution">
    <text evidence="2">The sequence shown here is derived from an EMBL/GenBank/DDBJ whole genome shotgun (WGS) entry which is preliminary data.</text>
</comment>
<keyword evidence="2" id="KW-0560">Oxidoreductase</keyword>
<dbReference type="Gene3D" id="3.40.50.720">
    <property type="entry name" value="NAD(P)-binding Rossmann-like Domain"/>
    <property type="match status" value="1"/>
</dbReference>
<dbReference type="Gene3D" id="3.90.25.10">
    <property type="entry name" value="UDP-galactose 4-epimerase, domain 1"/>
    <property type="match status" value="1"/>
</dbReference>
<evidence type="ECO:0000313" key="3">
    <source>
        <dbReference type="Proteomes" id="UP000431401"/>
    </source>
</evidence>
<dbReference type="RefSeq" id="WP_153345556.1">
    <property type="nucleotide sequence ID" value="NZ_WEGI01000010.1"/>
</dbReference>
<dbReference type="EMBL" id="WEGI01000010">
    <property type="protein sequence ID" value="MQY29049.1"/>
    <property type="molecule type" value="Genomic_DNA"/>
</dbReference>
<dbReference type="InterPro" id="IPR016040">
    <property type="entry name" value="NAD(P)-bd_dom"/>
</dbReference>
<accession>A0A7K0DTF2</accession>